<reference evidence="1" key="1">
    <citation type="submission" date="2020-02" db="EMBL/GenBank/DDBJ databases">
        <authorList>
            <person name="Palmer J.M."/>
        </authorList>
    </citation>
    <scope>NUCLEOTIDE SEQUENCE</scope>
    <source>
        <strain evidence="1">EPUS1.4</strain>
        <tissue evidence="1">Thallus</tissue>
    </source>
</reference>
<dbReference type="Proteomes" id="UP000606974">
    <property type="component" value="Unassembled WGS sequence"/>
</dbReference>
<keyword evidence="2" id="KW-1185">Reference proteome</keyword>
<comment type="caution">
    <text evidence="1">The sequence shown here is derived from an EMBL/GenBank/DDBJ whole genome shotgun (WGS) entry which is preliminary data.</text>
</comment>
<dbReference type="EMBL" id="JAACFV010000188">
    <property type="protein sequence ID" value="KAF7503249.1"/>
    <property type="molecule type" value="Genomic_DNA"/>
</dbReference>
<sequence length="142" mass="16013">MHSLQSYGEDKPVHDNDAYTITSIYSDGQLKMYTSHPTHPTSPEGRPEYCMTQLNGWCMTGNARTFRQGATAYRNARDWTKEKRDETIKRANEKINDGQIGILTVDASFSEVSSFTTGASLDKSCALSPASLEEKQWRIQRV</sequence>
<accession>A0A8H7A8B0</accession>
<dbReference type="OrthoDB" id="4188360at2759"/>
<proteinExistence type="predicted"/>
<gene>
    <name evidence="1" type="ORF">GJ744_004040</name>
</gene>
<organism evidence="1 2">
    <name type="scientific">Endocarpon pusillum</name>
    <dbReference type="NCBI Taxonomy" id="364733"/>
    <lineage>
        <taxon>Eukaryota</taxon>
        <taxon>Fungi</taxon>
        <taxon>Dikarya</taxon>
        <taxon>Ascomycota</taxon>
        <taxon>Pezizomycotina</taxon>
        <taxon>Eurotiomycetes</taxon>
        <taxon>Chaetothyriomycetidae</taxon>
        <taxon>Verrucariales</taxon>
        <taxon>Verrucariaceae</taxon>
        <taxon>Endocarpon</taxon>
    </lineage>
</organism>
<evidence type="ECO:0000313" key="2">
    <source>
        <dbReference type="Proteomes" id="UP000606974"/>
    </source>
</evidence>
<protein>
    <submittedName>
        <fullName evidence="1">Uncharacterized protein</fullName>
    </submittedName>
</protein>
<dbReference type="AlphaFoldDB" id="A0A8H7A8B0"/>
<evidence type="ECO:0000313" key="1">
    <source>
        <dbReference type="EMBL" id="KAF7503249.1"/>
    </source>
</evidence>
<name>A0A8H7A8B0_9EURO</name>